<organism evidence="2 3">
    <name type="scientific">Chaetomium fimeti</name>
    <dbReference type="NCBI Taxonomy" id="1854472"/>
    <lineage>
        <taxon>Eukaryota</taxon>
        <taxon>Fungi</taxon>
        <taxon>Dikarya</taxon>
        <taxon>Ascomycota</taxon>
        <taxon>Pezizomycotina</taxon>
        <taxon>Sordariomycetes</taxon>
        <taxon>Sordariomycetidae</taxon>
        <taxon>Sordariales</taxon>
        <taxon>Chaetomiaceae</taxon>
        <taxon>Chaetomium</taxon>
    </lineage>
</organism>
<comment type="similarity">
    <text evidence="1">Belongs to the asaB hydroxylase/desaturase family.</text>
</comment>
<name>A0AAE0H5V9_9PEZI</name>
<proteinExistence type="inferred from homology"/>
<sequence>MSASVHAPMYFLQSSPTYETVKPYSLRFPPGDGLEQSNVLSETHLIQVDSMRDRPDLELETCGFEVMPFDSPLSYEDFADAHKIAHVLLPAMCRKLKQHLSARHVVALDFSVRRRHAGFPVSTGDDYDHDQPTTMAHIDFTIEEGERMLRVMYPDKADEIIAGGWKLINTWHPLRGPLNDWPLAICDARTVNREVDLMPGDIVYTEWATENLQVHYSHRYKWYYLPDQTVDEVLIFKSGESSPAKPQAVPHGSFCNPRVKASEHPRESIDSRFFVFYAPLEEYPRVEGNVFSQRTH</sequence>
<comment type="caution">
    <text evidence="2">The sequence shown here is derived from an EMBL/GenBank/DDBJ whole genome shotgun (WGS) entry which is preliminary data.</text>
</comment>
<evidence type="ECO:0000313" key="2">
    <source>
        <dbReference type="EMBL" id="KAK3290457.1"/>
    </source>
</evidence>
<dbReference type="AlphaFoldDB" id="A0AAE0H5V9"/>
<evidence type="ECO:0000256" key="1">
    <source>
        <dbReference type="ARBA" id="ARBA00023604"/>
    </source>
</evidence>
<dbReference type="Proteomes" id="UP001278766">
    <property type="component" value="Unassembled WGS sequence"/>
</dbReference>
<keyword evidence="3" id="KW-1185">Reference proteome</keyword>
<dbReference type="NCBIfam" id="NF041278">
    <property type="entry name" value="CmcJ_NvfI_EfuI"/>
    <property type="match status" value="1"/>
</dbReference>
<evidence type="ECO:0000313" key="3">
    <source>
        <dbReference type="Proteomes" id="UP001278766"/>
    </source>
</evidence>
<gene>
    <name evidence="2" type="ORF">B0H64DRAFT_412401</name>
</gene>
<dbReference type="PANTHER" id="PTHR34598">
    <property type="entry name" value="BLL6449 PROTEIN"/>
    <property type="match status" value="1"/>
</dbReference>
<dbReference type="PANTHER" id="PTHR34598:SF3">
    <property type="entry name" value="OXIDOREDUCTASE AN1597"/>
    <property type="match status" value="1"/>
</dbReference>
<accession>A0AAE0H5V9</accession>
<reference evidence="2" key="1">
    <citation type="journal article" date="2023" name="Mol. Phylogenet. Evol.">
        <title>Genome-scale phylogeny and comparative genomics of the fungal order Sordariales.</title>
        <authorList>
            <person name="Hensen N."/>
            <person name="Bonometti L."/>
            <person name="Westerberg I."/>
            <person name="Brannstrom I.O."/>
            <person name="Guillou S."/>
            <person name="Cros-Aarteil S."/>
            <person name="Calhoun S."/>
            <person name="Haridas S."/>
            <person name="Kuo A."/>
            <person name="Mondo S."/>
            <person name="Pangilinan J."/>
            <person name="Riley R."/>
            <person name="LaButti K."/>
            <person name="Andreopoulos B."/>
            <person name="Lipzen A."/>
            <person name="Chen C."/>
            <person name="Yan M."/>
            <person name="Daum C."/>
            <person name="Ng V."/>
            <person name="Clum A."/>
            <person name="Steindorff A."/>
            <person name="Ohm R.A."/>
            <person name="Martin F."/>
            <person name="Silar P."/>
            <person name="Natvig D.O."/>
            <person name="Lalanne C."/>
            <person name="Gautier V."/>
            <person name="Ament-Velasquez S.L."/>
            <person name="Kruys A."/>
            <person name="Hutchinson M.I."/>
            <person name="Powell A.J."/>
            <person name="Barry K."/>
            <person name="Miller A.N."/>
            <person name="Grigoriev I.V."/>
            <person name="Debuchy R."/>
            <person name="Gladieux P."/>
            <person name="Hiltunen Thoren M."/>
            <person name="Johannesson H."/>
        </authorList>
    </citation>
    <scope>NUCLEOTIDE SEQUENCE</scope>
    <source>
        <strain evidence="2">CBS 168.71</strain>
    </source>
</reference>
<dbReference type="GeneID" id="87841873"/>
<protein>
    <submittedName>
        <fullName evidence="2">Uncharacterized protein</fullName>
    </submittedName>
</protein>
<dbReference type="RefSeq" id="XP_062653971.1">
    <property type="nucleotide sequence ID" value="XM_062804925.1"/>
</dbReference>
<reference evidence="2" key="2">
    <citation type="submission" date="2023-06" db="EMBL/GenBank/DDBJ databases">
        <authorList>
            <consortium name="Lawrence Berkeley National Laboratory"/>
            <person name="Haridas S."/>
            <person name="Hensen N."/>
            <person name="Bonometti L."/>
            <person name="Westerberg I."/>
            <person name="Brannstrom I.O."/>
            <person name="Guillou S."/>
            <person name="Cros-Aarteil S."/>
            <person name="Calhoun S."/>
            <person name="Kuo A."/>
            <person name="Mondo S."/>
            <person name="Pangilinan J."/>
            <person name="Riley R."/>
            <person name="Labutti K."/>
            <person name="Andreopoulos B."/>
            <person name="Lipzen A."/>
            <person name="Chen C."/>
            <person name="Yanf M."/>
            <person name="Daum C."/>
            <person name="Ng V."/>
            <person name="Clum A."/>
            <person name="Steindorff A."/>
            <person name="Ohm R."/>
            <person name="Martin F."/>
            <person name="Silar P."/>
            <person name="Natvig D."/>
            <person name="Lalanne C."/>
            <person name="Gautier V."/>
            <person name="Ament-Velasquez S.L."/>
            <person name="Kruys A."/>
            <person name="Hutchinson M.I."/>
            <person name="Powell A.J."/>
            <person name="Barry K."/>
            <person name="Miller A.N."/>
            <person name="Grigoriev I.V."/>
            <person name="Debuchy R."/>
            <person name="Gladieux P."/>
            <person name="Thoren M.H."/>
            <person name="Johannesson H."/>
        </authorList>
    </citation>
    <scope>NUCLEOTIDE SEQUENCE</scope>
    <source>
        <strain evidence="2">CBS 168.71</strain>
    </source>
</reference>
<dbReference type="GO" id="GO:0016491">
    <property type="term" value="F:oxidoreductase activity"/>
    <property type="evidence" value="ECO:0007669"/>
    <property type="project" value="InterPro"/>
</dbReference>
<dbReference type="InterPro" id="IPR044053">
    <property type="entry name" value="AsaB-like"/>
</dbReference>
<dbReference type="EMBL" id="JAUEPN010000013">
    <property type="protein sequence ID" value="KAK3290457.1"/>
    <property type="molecule type" value="Genomic_DNA"/>
</dbReference>